<dbReference type="STRING" id="1193182.BN11_2600007"/>
<dbReference type="InterPro" id="IPR038765">
    <property type="entry name" value="Papain-like_cys_pep_sf"/>
</dbReference>
<evidence type="ECO:0000256" key="3">
    <source>
        <dbReference type="ARBA" id="ARBA00022801"/>
    </source>
</evidence>
<keyword evidence="4" id="KW-0788">Thiol protease</keyword>
<evidence type="ECO:0000256" key="2">
    <source>
        <dbReference type="ARBA" id="ARBA00022670"/>
    </source>
</evidence>
<name>W6JX83_9MICO</name>
<dbReference type="Gene3D" id="3.90.1720.10">
    <property type="entry name" value="endopeptidase domain like (from Nostoc punctiforme)"/>
    <property type="match status" value="1"/>
</dbReference>
<gene>
    <name evidence="6" type="ORF">BN11_2600007</name>
</gene>
<dbReference type="PROSITE" id="PS51935">
    <property type="entry name" value="NLPC_P60"/>
    <property type="match status" value="1"/>
</dbReference>
<feature type="domain" description="NlpC/P60" evidence="5">
    <location>
        <begin position="1"/>
        <end position="85"/>
    </location>
</feature>
<sequence length="85" mass="9216">MMAWRQAGVYLSHYTGAQYAETARVPIDQLQPGDLVFFGSSGESSHHMGLYVGGGQMIEAPYTGAVIRYASIYRSDLVPYGGRPG</sequence>
<dbReference type="PANTHER" id="PTHR47359">
    <property type="entry name" value="PEPTIDOGLYCAN DL-ENDOPEPTIDASE CWLO"/>
    <property type="match status" value="1"/>
</dbReference>
<proteinExistence type="inferred from homology"/>
<dbReference type="SUPFAM" id="SSF54001">
    <property type="entry name" value="Cysteine proteinases"/>
    <property type="match status" value="1"/>
</dbReference>
<comment type="similarity">
    <text evidence="1">Belongs to the peptidase C40 family.</text>
</comment>
<comment type="caution">
    <text evidence="6">The sequence shown here is derived from an EMBL/GenBank/DDBJ whole genome shotgun (WGS) entry which is preliminary data.</text>
</comment>
<dbReference type="InterPro" id="IPR051794">
    <property type="entry name" value="PG_Endopeptidase_C40"/>
</dbReference>
<dbReference type="EMBL" id="CAJA01000180">
    <property type="protein sequence ID" value="CCH73346.1"/>
    <property type="molecule type" value="Genomic_DNA"/>
</dbReference>
<evidence type="ECO:0000313" key="7">
    <source>
        <dbReference type="Proteomes" id="UP000035763"/>
    </source>
</evidence>
<evidence type="ECO:0000256" key="4">
    <source>
        <dbReference type="ARBA" id="ARBA00022807"/>
    </source>
</evidence>
<dbReference type="Pfam" id="PF00877">
    <property type="entry name" value="NLPC_P60"/>
    <property type="match status" value="1"/>
</dbReference>
<dbReference type="GO" id="GO:0006508">
    <property type="term" value="P:proteolysis"/>
    <property type="evidence" value="ECO:0007669"/>
    <property type="project" value="UniProtKB-KW"/>
</dbReference>
<dbReference type="PANTHER" id="PTHR47359:SF3">
    <property type="entry name" value="NLP_P60 DOMAIN-CONTAINING PROTEIN-RELATED"/>
    <property type="match status" value="1"/>
</dbReference>
<reference evidence="6 7" key="1">
    <citation type="journal article" date="2013" name="ISME J.">
        <title>A metabolic model for members of the genus Tetrasphaera involved in enhanced biological phosphorus removal.</title>
        <authorList>
            <person name="Kristiansen R."/>
            <person name="Nguyen H.T.T."/>
            <person name="Saunders A.M."/>
            <person name="Nielsen J.L."/>
            <person name="Wimmer R."/>
            <person name="Le V.Q."/>
            <person name="McIlroy S.J."/>
            <person name="Petrovski S."/>
            <person name="Seviour R.J."/>
            <person name="Calteau A."/>
            <person name="Nielsen K.L."/>
            <person name="Nielsen P.H."/>
        </authorList>
    </citation>
    <scope>NUCLEOTIDE SEQUENCE [LARGE SCALE GENOMIC DNA]</scope>
    <source>
        <strain evidence="6 7">Ben110</strain>
    </source>
</reference>
<dbReference type="GO" id="GO:0008234">
    <property type="term" value="F:cysteine-type peptidase activity"/>
    <property type="evidence" value="ECO:0007669"/>
    <property type="project" value="UniProtKB-KW"/>
</dbReference>
<protein>
    <submittedName>
        <fullName evidence="6">NLP/P60 protein</fullName>
    </submittedName>
</protein>
<keyword evidence="2" id="KW-0645">Protease</keyword>
<accession>W6JX83</accession>
<evidence type="ECO:0000259" key="5">
    <source>
        <dbReference type="PROSITE" id="PS51935"/>
    </source>
</evidence>
<dbReference type="InterPro" id="IPR000064">
    <property type="entry name" value="NLP_P60_dom"/>
</dbReference>
<dbReference type="Proteomes" id="UP000035763">
    <property type="component" value="Unassembled WGS sequence"/>
</dbReference>
<keyword evidence="7" id="KW-1185">Reference proteome</keyword>
<evidence type="ECO:0000256" key="1">
    <source>
        <dbReference type="ARBA" id="ARBA00007074"/>
    </source>
</evidence>
<dbReference type="AlphaFoldDB" id="W6JX83"/>
<organism evidence="6 7">
    <name type="scientific">Nostocoides australiense Ben110</name>
    <dbReference type="NCBI Taxonomy" id="1193182"/>
    <lineage>
        <taxon>Bacteria</taxon>
        <taxon>Bacillati</taxon>
        <taxon>Actinomycetota</taxon>
        <taxon>Actinomycetes</taxon>
        <taxon>Micrococcales</taxon>
        <taxon>Intrasporangiaceae</taxon>
        <taxon>Nostocoides</taxon>
    </lineage>
</organism>
<evidence type="ECO:0000313" key="6">
    <source>
        <dbReference type="EMBL" id="CCH73346.1"/>
    </source>
</evidence>
<keyword evidence="3" id="KW-0378">Hydrolase</keyword>